<dbReference type="Gene3D" id="3.30.2350.10">
    <property type="entry name" value="Pseudouridine synthase"/>
    <property type="match status" value="1"/>
</dbReference>
<proteinExistence type="inferred from homology"/>
<dbReference type="GO" id="GO:0009982">
    <property type="term" value="F:pseudouridine synthase activity"/>
    <property type="evidence" value="ECO:0007669"/>
    <property type="project" value="InterPro"/>
</dbReference>
<dbReference type="EMBL" id="CAJNIZ010043882">
    <property type="protein sequence ID" value="CAE7671751.1"/>
    <property type="molecule type" value="Genomic_DNA"/>
</dbReference>
<dbReference type="InterPro" id="IPR020103">
    <property type="entry name" value="PsdUridine_synth_cat_dom_sf"/>
</dbReference>
<dbReference type="GO" id="GO:0000455">
    <property type="term" value="P:enzyme-directed rRNA pseudouridine synthesis"/>
    <property type="evidence" value="ECO:0007669"/>
    <property type="project" value="TreeGrafter"/>
</dbReference>
<dbReference type="Proteomes" id="UP000649617">
    <property type="component" value="Unassembled WGS sequence"/>
</dbReference>
<evidence type="ECO:0000256" key="1">
    <source>
        <dbReference type="ARBA" id="ARBA00010876"/>
    </source>
</evidence>
<dbReference type="PANTHER" id="PTHR21600:SF44">
    <property type="entry name" value="RIBOSOMAL LARGE SUBUNIT PSEUDOURIDINE SYNTHASE D"/>
    <property type="match status" value="1"/>
</dbReference>
<keyword evidence="3" id="KW-1185">Reference proteome</keyword>
<reference evidence="2" key="1">
    <citation type="submission" date="2021-02" db="EMBL/GenBank/DDBJ databases">
        <authorList>
            <person name="Dougan E. K."/>
            <person name="Rhodes N."/>
            <person name="Thang M."/>
            <person name="Chan C."/>
        </authorList>
    </citation>
    <scope>NUCLEOTIDE SEQUENCE</scope>
</reference>
<dbReference type="InterPro" id="IPR050188">
    <property type="entry name" value="RluA_PseudoU_synthase"/>
</dbReference>
<dbReference type="PANTHER" id="PTHR21600">
    <property type="entry name" value="MITOCHONDRIAL RNA PSEUDOURIDINE SYNTHASE"/>
    <property type="match status" value="1"/>
</dbReference>
<comment type="caution">
    <text evidence="2">The sequence shown here is derived from an EMBL/GenBank/DDBJ whole genome shotgun (WGS) entry which is preliminary data.</text>
</comment>
<protein>
    <submittedName>
        <fullName evidence="2">RluC protein</fullName>
    </submittedName>
</protein>
<evidence type="ECO:0000313" key="3">
    <source>
        <dbReference type="Proteomes" id="UP000649617"/>
    </source>
</evidence>
<comment type="similarity">
    <text evidence="1">Belongs to the pseudouridine synthase RluA family.</text>
</comment>
<organism evidence="2 3">
    <name type="scientific">Symbiodinium pilosum</name>
    <name type="common">Dinoflagellate</name>
    <dbReference type="NCBI Taxonomy" id="2952"/>
    <lineage>
        <taxon>Eukaryota</taxon>
        <taxon>Sar</taxon>
        <taxon>Alveolata</taxon>
        <taxon>Dinophyceae</taxon>
        <taxon>Suessiales</taxon>
        <taxon>Symbiodiniaceae</taxon>
        <taxon>Symbiodinium</taxon>
    </lineage>
</organism>
<name>A0A812WHE8_SYMPI</name>
<dbReference type="AlphaFoldDB" id="A0A812WHE8"/>
<evidence type="ECO:0000313" key="2">
    <source>
        <dbReference type="EMBL" id="CAE7671751.1"/>
    </source>
</evidence>
<dbReference type="GO" id="GO:0003723">
    <property type="term" value="F:RNA binding"/>
    <property type="evidence" value="ECO:0007669"/>
    <property type="project" value="InterPro"/>
</dbReference>
<feature type="non-terminal residue" evidence="2">
    <location>
        <position position="1"/>
    </location>
</feature>
<accession>A0A812WHE8</accession>
<dbReference type="OrthoDB" id="445633at2759"/>
<sequence length="71" mass="7982">RMHQIRAHMASIARPILGDAIYGGSRKLPTCPRLFLHCCRLKLMDLDARQVCLEAELPPALRSFLASLKPL</sequence>
<gene>
    <name evidence="2" type="primary">rluC</name>
    <name evidence="2" type="ORF">SPIL2461_LOCUS18543</name>
</gene>
<dbReference type="SUPFAM" id="SSF55120">
    <property type="entry name" value="Pseudouridine synthase"/>
    <property type="match status" value="1"/>
</dbReference>